<protein>
    <submittedName>
        <fullName evidence="2">Uncharacterized protein</fullName>
    </submittedName>
</protein>
<keyword evidence="3" id="KW-1185">Reference proteome</keyword>
<evidence type="ECO:0000313" key="3">
    <source>
        <dbReference type="Proteomes" id="UP000002072"/>
    </source>
</evidence>
<dbReference type="HOGENOM" id="CLU_2398377_0_0_0"/>
<dbReference type="Proteomes" id="UP000002072">
    <property type="component" value="Chromosome"/>
</dbReference>
<reference evidence="2 3" key="1">
    <citation type="journal article" date="2009" name="Stand. Genomic Sci.">
        <title>Complete genome sequence of Streptobacillus moniliformis type strain (9901T).</title>
        <authorList>
            <person name="Nolan M."/>
            <person name="Gronow S."/>
            <person name="Lapidus A."/>
            <person name="Ivanova N."/>
            <person name="Copeland A."/>
            <person name="Lucas S."/>
            <person name="Del Rio T.G."/>
            <person name="Chen F."/>
            <person name="Tice H."/>
            <person name="Pitluck S."/>
            <person name="Cheng J.F."/>
            <person name="Sims D."/>
            <person name="Meincke L."/>
            <person name="Bruce D."/>
            <person name="Goodwin L."/>
            <person name="Brettin T."/>
            <person name="Han C."/>
            <person name="Detter J.C."/>
            <person name="Ovchinikova G."/>
            <person name="Pati A."/>
            <person name="Mavromatis K."/>
            <person name="Mikhailova N."/>
            <person name="Chen A."/>
            <person name="Palaniappan K."/>
            <person name="Land M."/>
            <person name="Hauser L."/>
            <person name="Chang Y.J."/>
            <person name="Jeffries C.D."/>
            <person name="Rohde M."/>
            <person name="Sproer C."/>
            <person name="Goker M."/>
            <person name="Bristow J."/>
            <person name="Eisen J.A."/>
            <person name="Markowitz V."/>
            <person name="Hugenholtz P."/>
            <person name="Kyrpides N.C."/>
            <person name="Klenk H.P."/>
            <person name="Chain P."/>
        </authorList>
    </citation>
    <scope>NUCLEOTIDE SEQUENCE [LARGE SCALE GENOMIC DNA]</scope>
    <source>
        <strain evidence="3">ATCC 14647 / DSM 12112 / NCTC 10651 / 9901</strain>
    </source>
</reference>
<evidence type="ECO:0000313" key="2">
    <source>
        <dbReference type="EMBL" id="ACZ01348.1"/>
    </source>
</evidence>
<proteinExistence type="predicted"/>
<dbReference type="Gene3D" id="1.10.287.1490">
    <property type="match status" value="1"/>
</dbReference>
<dbReference type="AlphaFoldDB" id="D1AYH2"/>
<name>D1AYH2_STRM9</name>
<accession>D1AYH2</accession>
<dbReference type="EMBL" id="CP001779">
    <property type="protein sequence ID" value="ACZ01348.1"/>
    <property type="molecule type" value="Genomic_DNA"/>
</dbReference>
<gene>
    <name evidence="2" type="ordered locus">Smon_0881</name>
</gene>
<dbReference type="GeneID" id="29672863"/>
<dbReference type="KEGG" id="smf:Smon_0881"/>
<dbReference type="RefSeq" id="WP_012858897.1">
    <property type="nucleotide sequence ID" value="NC_013515.1"/>
</dbReference>
<feature type="coiled-coil region" evidence="1">
    <location>
        <begin position="48"/>
        <end position="82"/>
    </location>
</feature>
<evidence type="ECO:0000256" key="1">
    <source>
        <dbReference type="SAM" id="Coils"/>
    </source>
</evidence>
<keyword evidence="1" id="KW-0175">Coiled coil</keyword>
<dbReference type="STRING" id="519441.Smon_0881"/>
<sequence length="93" mass="11158">MDELDVYRIASEAANSVSIDTSKLFTMEDFHDYAGFLKEKFFEVYDRLEVLEKEVKDKKTENEELKKEINELKTEIELLKQEKNYDDYYSLDL</sequence>
<organism evidence="2 3">
    <name type="scientific">Streptobacillus moniliformis (strain ATCC 14647 / DSM 12112 / NCTC 10651 / 9901)</name>
    <dbReference type="NCBI Taxonomy" id="519441"/>
    <lineage>
        <taxon>Bacteria</taxon>
        <taxon>Fusobacteriati</taxon>
        <taxon>Fusobacteriota</taxon>
        <taxon>Fusobacteriia</taxon>
        <taxon>Fusobacteriales</taxon>
        <taxon>Leptotrichiaceae</taxon>
        <taxon>Streptobacillus</taxon>
    </lineage>
</organism>